<gene>
    <name evidence="2" type="ORF">CALCODRAFT_483182</name>
</gene>
<dbReference type="InParanoid" id="A0A165FY96"/>
<evidence type="ECO:0000313" key="3">
    <source>
        <dbReference type="Proteomes" id="UP000076842"/>
    </source>
</evidence>
<feature type="region of interest" description="Disordered" evidence="1">
    <location>
        <begin position="51"/>
        <end position="81"/>
    </location>
</feature>
<feature type="compositionally biased region" description="Low complexity" evidence="1">
    <location>
        <begin position="66"/>
        <end position="81"/>
    </location>
</feature>
<protein>
    <submittedName>
        <fullName evidence="2">Uncharacterized protein</fullName>
    </submittedName>
</protein>
<feature type="region of interest" description="Disordered" evidence="1">
    <location>
        <begin position="271"/>
        <end position="294"/>
    </location>
</feature>
<keyword evidence="3" id="KW-1185">Reference proteome</keyword>
<feature type="region of interest" description="Disordered" evidence="1">
    <location>
        <begin position="115"/>
        <end position="150"/>
    </location>
</feature>
<name>A0A165FY96_9BASI</name>
<evidence type="ECO:0000256" key="1">
    <source>
        <dbReference type="SAM" id="MobiDB-lite"/>
    </source>
</evidence>
<accession>A0A165FY96</accession>
<dbReference type="EMBL" id="KV423964">
    <property type="protein sequence ID" value="KZT57363.1"/>
    <property type="molecule type" value="Genomic_DNA"/>
</dbReference>
<evidence type="ECO:0000313" key="2">
    <source>
        <dbReference type="EMBL" id="KZT57363.1"/>
    </source>
</evidence>
<dbReference type="OrthoDB" id="2959771at2759"/>
<organism evidence="2 3">
    <name type="scientific">Calocera cornea HHB12733</name>
    <dbReference type="NCBI Taxonomy" id="1353952"/>
    <lineage>
        <taxon>Eukaryota</taxon>
        <taxon>Fungi</taxon>
        <taxon>Dikarya</taxon>
        <taxon>Basidiomycota</taxon>
        <taxon>Agaricomycotina</taxon>
        <taxon>Dacrymycetes</taxon>
        <taxon>Dacrymycetales</taxon>
        <taxon>Dacrymycetaceae</taxon>
        <taxon>Calocera</taxon>
    </lineage>
</organism>
<proteinExistence type="predicted"/>
<dbReference type="Proteomes" id="UP000076842">
    <property type="component" value="Unassembled WGS sequence"/>
</dbReference>
<feature type="compositionally biased region" description="Polar residues" evidence="1">
    <location>
        <begin position="51"/>
        <end position="65"/>
    </location>
</feature>
<dbReference type="AlphaFoldDB" id="A0A165FY96"/>
<sequence length="465" mass="52676">MFSQSFSPASDFLQALEATPEPQRSIEKARLLRWMADPRGGNELAVLPESATVTPQPASTQSSGFLSTPPSSASVASPLSSQDTPLLLNNEVPLSQTDMGDLHRRLIAVEAAVVHPPAKRRKKRSKVDGGAESLPAFPSTNGVNPAKLHRGGLDENELDIKRYLQAQVRNQMYAAMQYKVGDKMPCHGDGRKPDDPNLLWPDFRQDINGETNRLLQMRAAIMVLEDSRNHPENVHEAYRDKWLTSAVLVQLARISWPHLKQVWNKQRLEVKDGGAAKRKNASASRRAEKRRTRTGQMRNAIKDFCIEHDLDADHIPLQLVDDQWVGEEWSGDEEEDGNKTSRWRQNLYATGKLTVDERDEEDALFSVLEIKRPEWMHMEVWTWYQSIHAKYMKKVACNGKPGSKPGKRIDLGRTSSIVPSNEPFDFMLDDQWVREELPKVPDWEHKPGLPEGVPETIVRIIRPSL</sequence>
<reference evidence="2 3" key="1">
    <citation type="journal article" date="2016" name="Mol. Biol. Evol.">
        <title>Comparative Genomics of Early-Diverging Mushroom-Forming Fungi Provides Insights into the Origins of Lignocellulose Decay Capabilities.</title>
        <authorList>
            <person name="Nagy L.G."/>
            <person name="Riley R."/>
            <person name="Tritt A."/>
            <person name="Adam C."/>
            <person name="Daum C."/>
            <person name="Floudas D."/>
            <person name="Sun H."/>
            <person name="Yadav J.S."/>
            <person name="Pangilinan J."/>
            <person name="Larsson K.H."/>
            <person name="Matsuura K."/>
            <person name="Barry K."/>
            <person name="Labutti K."/>
            <person name="Kuo R."/>
            <person name="Ohm R.A."/>
            <person name="Bhattacharya S.S."/>
            <person name="Shirouzu T."/>
            <person name="Yoshinaga Y."/>
            <person name="Martin F.M."/>
            <person name="Grigoriev I.V."/>
            <person name="Hibbett D.S."/>
        </authorList>
    </citation>
    <scope>NUCLEOTIDE SEQUENCE [LARGE SCALE GENOMIC DNA]</scope>
    <source>
        <strain evidence="2 3">HHB12733</strain>
    </source>
</reference>